<dbReference type="InterPro" id="IPR036390">
    <property type="entry name" value="WH_DNA-bd_sf"/>
</dbReference>
<dbReference type="Gene3D" id="3.40.190.290">
    <property type="match status" value="1"/>
</dbReference>
<keyword evidence="4" id="KW-0804">Transcription</keyword>
<dbReference type="InterPro" id="IPR000847">
    <property type="entry name" value="LysR_HTH_N"/>
</dbReference>
<dbReference type="InterPro" id="IPR036388">
    <property type="entry name" value="WH-like_DNA-bd_sf"/>
</dbReference>
<evidence type="ECO:0000256" key="1">
    <source>
        <dbReference type="ARBA" id="ARBA00009437"/>
    </source>
</evidence>
<dbReference type="PROSITE" id="PS50931">
    <property type="entry name" value="HTH_LYSR"/>
    <property type="match status" value="1"/>
</dbReference>
<evidence type="ECO:0000256" key="2">
    <source>
        <dbReference type="ARBA" id="ARBA00023015"/>
    </source>
</evidence>
<evidence type="ECO:0000256" key="4">
    <source>
        <dbReference type="ARBA" id="ARBA00023163"/>
    </source>
</evidence>
<keyword evidence="7" id="KW-1185">Reference proteome</keyword>
<dbReference type="InterPro" id="IPR005119">
    <property type="entry name" value="LysR_subst-bd"/>
</dbReference>
<reference evidence="6" key="1">
    <citation type="journal article" date="2022" name="ISME J.">
        <title>Identification of active gaseous-alkane degraders at natural gas seeps.</title>
        <authorList>
            <person name="Farhan Ul Haque M."/>
            <person name="Hernandez M."/>
            <person name="Crombie A.T."/>
            <person name="Murrell J.C."/>
        </authorList>
    </citation>
    <scope>NUCLEOTIDE SEQUENCE</scope>
    <source>
        <strain evidence="6">PC2</strain>
    </source>
</reference>
<keyword evidence="2" id="KW-0805">Transcription regulation</keyword>
<evidence type="ECO:0000259" key="5">
    <source>
        <dbReference type="PROSITE" id="PS50931"/>
    </source>
</evidence>
<evidence type="ECO:0000313" key="6">
    <source>
        <dbReference type="EMBL" id="MCI4683986.1"/>
    </source>
</evidence>
<organism evidence="6 7">
    <name type="scientific">Candidatus Rhodoblastus alkanivorans</name>
    <dbReference type="NCBI Taxonomy" id="2954117"/>
    <lineage>
        <taxon>Bacteria</taxon>
        <taxon>Pseudomonadati</taxon>
        <taxon>Pseudomonadota</taxon>
        <taxon>Alphaproteobacteria</taxon>
        <taxon>Hyphomicrobiales</taxon>
        <taxon>Rhodoblastaceae</taxon>
        <taxon>Rhodoblastus</taxon>
    </lineage>
</organism>
<dbReference type="PANTHER" id="PTHR30537">
    <property type="entry name" value="HTH-TYPE TRANSCRIPTIONAL REGULATOR"/>
    <property type="match status" value="1"/>
</dbReference>
<dbReference type="Pfam" id="PF03466">
    <property type="entry name" value="LysR_substrate"/>
    <property type="match status" value="1"/>
</dbReference>
<comment type="caution">
    <text evidence="6">The sequence shown here is derived from an EMBL/GenBank/DDBJ whole genome shotgun (WGS) entry which is preliminary data.</text>
</comment>
<accession>A0ABS9ZAA4</accession>
<evidence type="ECO:0000256" key="3">
    <source>
        <dbReference type="ARBA" id="ARBA00023125"/>
    </source>
</evidence>
<dbReference type="InterPro" id="IPR058163">
    <property type="entry name" value="LysR-type_TF_proteobact-type"/>
</dbReference>
<sequence>MDRLETIALFIAVAEAQGFVAAARKTGRSPAGVSRAIAALEEVLGQRLFNRTTRALSLTEAGEKLLERGRQLLADYDDMADALQGGGAPRGVLTLTAPVMFGRLHFMPIVRDFLREYPGIDVNLLLFDRILSLVDEGIDLGLRIGHLPDSSLMALRVGSVRRVLVAAPDYLAQAGTPQNPDELADHAFISTFGIASSPSHWSLGAEEDRMIRFRPRLTVNSVDAALDAAMSGLGVVRLFSYQVAEGVARGRLVRILHAFEPPAVPIHLVRPPGRAARKTALFMDKAASALRDKFGAEQDAPPILDESLG</sequence>
<dbReference type="RefSeq" id="WP_243067902.1">
    <property type="nucleotide sequence ID" value="NZ_JAIVFK010000054.1"/>
</dbReference>
<feature type="domain" description="HTH lysR-type" evidence="5">
    <location>
        <begin position="1"/>
        <end position="59"/>
    </location>
</feature>
<dbReference type="SUPFAM" id="SSF46785">
    <property type="entry name" value="Winged helix' DNA-binding domain"/>
    <property type="match status" value="1"/>
</dbReference>
<evidence type="ECO:0000313" key="7">
    <source>
        <dbReference type="Proteomes" id="UP001139104"/>
    </source>
</evidence>
<keyword evidence="3" id="KW-0238">DNA-binding</keyword>
<dbReference type="Pfam" id="PF00126">
    <property type="entry name" value="HTH_1"/>
    <property type="match status" value="1"/>
</dbReference>
<name>A0ABS9ZAA4_9HYPH</name>
<protein>
    <submittedName>
        <fullName evidence="6">LysR family transcriptional regulator</fullName>
    </submittedName>
</protein>
<proteinExistence type="inferred from homology"/>
<dbReference type="EMBL" id="JAIVFP010000001">
    <property type="protein sequence ID" value="MCI4683986.1"/>
    <property type="molecule type" value="Genomic_DNA"/>
</dbReference>
<dbReference type="Gene3D" id="1.10.10.10">
    <property type="entry name" value="Winged helix-like DNA-binding domain superfamily/Winged helix DNA-binding domain"/>
    <property type="match status" value="1"/>
</dbReference>
<gene>
    <name evidence="6" type="ORF">K2U94_14670</name>
</gene>
<dbReference type="Proteomes" id="UP001139104">
    <property type="component" value="Unassembled WGS sequence"/>
</dbReference>
<dbReference type="CDD" id="cd08471">
    <property type="entry name" value="PBP2_CrgA_like_2"/>
    <property type="match status" value="1"/>
</dbReference>
<comment type="similarity">
    <text evidence="1">Belongs to the LysR transcriptional regulatory family.</text>
</comment>
<dbReference type="SUPFAM" id="SSF53850">
    <property type="entry name" value="Periplasmic binding protein-like II"/>
    <property type="match status" value="1"/>
</dbReference>
<dbReference type="PANTHER" id="PTHR30537:SF5">
    <property type="entry name" value="HTH-TYPE TRANSCRIPTIONAL ACTIVATOR TTDR-RELATED"/>
    <property type="match status" value="1"/>
</dbReference>